<dbReference type="EMBL" id="CM047903">
    <property type="protein sequence ID" value="KAJ0093486.1"/>
    <property type="molecule type" value="Genomic_DNA"/>
</dbReference>
<keyword evidence="2" id="KW-1185">Reference proteome</keyword>
<accession>A0ACC1B3I0</accession>
<name>A0ACC1B3I0_9ROSI</name>
<evidence type="ECO:0000313" key="2">
    <source>
        <dbReference type="Proteomes" id="UP001164250"/>
    </source>
</evidence>
<evidence type="ECO:0000313" key="1">
    <source>
        <dbReference type="EMBL" id="KAJ0093486.1"/>
    </source>
</evidence>
<protein>
    <submittedName>
        <fullName evidence="1">Uncharacterized protein</fullName>
    </submittedName>
</protein>
<sequence length="153" mass="16860">MPGMLRTLDFTRFVHPRVGEFVFISAASGAVGELVGQFAKLMGCCVVGSAGSNDKVDLLKNKLGFDEAFNYKEEPDFDVALKSSGYQKLDEQGKEFGMEGFRVRDYHHLYSKFLETIIPQIKEGKIVHLEDTVEGLENAPTALAGLLIDKNVG</sequence>
<organism evidence="1 2">
    <name type="scientific">Pistacia atlantica</name>
    <dbReference type="NCBI Taxonomy" id="434234"/>
    <lineage>
        <taxon>Eukaryota</taxon>
        <taxon>Viridiplantae</taxon>
        <taxon>Streptophyta</taxon>
        <taxon>Embryophyta</taxon>
        <taxon>Tracheophyta</taxon>
        <taxon>Spermatophyta</taxon>
        <taxon>Magnoliopsida</taxon>
        <taxon>eudicotyledons</taxon>
        <taxon>Gunneridae</taxon>
        <taxon>Pentapetalae</taxon>
        <taxon>rosids</taxon>
        <taxon>malvids</taxon>
        <taxon>Sapindales</taxon>
        <taxon>Anacardiaceae</taxon>
        <taxon>Pistacia</taxon>
    </lineage>
</organism>
<comment type="caution">
    <text evidence="1">The sequence shown here is derived from an EMBL/GenBank/DDBJ whole genome shotgun (WGS) entry which is preliminary data.</text>
</comment>
<dbReference type="Proteomes" id="UP001164250">
    <property type="component" value="Chromosome 7"/>
</dbReference>
<reference evidence="2" key="1">
    <citation type="journal article" date="2023" name="G3 (Bethesda)">
        <title>Genome assembly and association tests identify interacting loci associated with vigor, precocity, and sex in interspecific pistachio rootstocks.</title>
        <authorList>
            <person name="Palmer W."/>
            <person name="Jacygrad E."/>
            <person name="Sagayaradj S."/>
            <person name="Cavanaugh K."/>
            <person name="Han R."/>
            <person name="Bertier L."/>
            <person name="Beede B."/>
            <person name="Kafkas S."/>
            <person name="Golino D."/>
            <person name="Preece J."/>
            <person name="Michelmore R."/>
        </authorList>
    </citation>
    <scope>NUCLEOTIDE SEQUENCE [LARGE SCALE GENOMIC DNA]</scope>
</reference>
<gene>
    <name evidence="1" type="ORF">Patl1_26849</name>
</gene>
<proteinExistence type="predicted"/>